<keyword evidence="2" id="KW-1185">Reference proteome</keyword>
<dbReference type="EMBL" id="JACGWY010000002">
    <property type="protein sequence ID" value="MBA8816380.1"/>
    <property type="molecule type" value="Genomic_DNA"/>
</dbReference>
<name>A0A7W3JP28_9MICO</name>
<reference evidence="1 2" key="1">
    <citation type="submission" date="2020-07" db="EMBL/GenBank/DDBJ databases">
        <title>Sequencing the genomes of 1000 actinobacteria strains.</title>
        <authorList>
            <person name="Klenk H.-P."/>
        </authorList>
    </citation>
    <scope>NUCLEOTIDE SEQUENCE [LARGE SCALE GENOMIC DNA]</scope>
    <source>
        <strain evidence="1 2">DSM 27576</strain>
    </source>
</reference>
<accession>A0A7W3JP28</accession>
<protein>
    <submittedName>
        <fullName evidence="1">Uncharacterized protein</fullName>
    </submittedName>
</protein>
<comment type="caution">
    <text evidence="1">The sequence shown here is derived from an EMBL/GenBank/DDBJ whole genome shotgun (WGS) entry which is preliminary data.</text>
</comment>
<gene>
    <name evidence="1" type="ORF">FHX48_001453</name>
</gene>
<evidence type="ECO:0000313" key="2">
    <source>
        <dbReference type="Proteomes" id="UP000526083"/>
    </source>
</evidence>
<sequence>MRVLNDGTPVPEVVHARAVELFARWVRIVAPMFFTLELAKGLGELAVTVAISALSPRTVRNGRVDSACDSCFSAGDTEHLSASRR</sequence>
<dbReference type="Proteomes" id="UP000526083">
    <property type="component" value="Unassembled WGS sequence"/>
</dbReference>
<proteinExistence type="predicted"/>
<evidence type="ECO:0000313" key="1">
    <source>
        <dbReference type="EMBL" id="MBA8816380.1"/>
    </source>
</evidence>
<dbReference type="AlphaFoldDB" id="A0A7W3JP28"/>
<organism evidence="1 2">
    <name type="scientific">Microbacterium halimionae</name>
    <dbReference type="NCBI Taxonomy" id="1526413"/>
    <lineage>
        <taxon>Bacteria</taxon>
        <taxon>Bacillati</taxon>
        <taxon>Actinomycetota</taxon>
        <taxon>Actinomycetes</taxon>
        <taxon>Micrococcales</taxon>
        <taxon>Microbacteriaceae</taxon>
        <taxon>Microbacterium</taxon>
    </lineage>
</organism>